<accession>A0A401T7K6</accession>
<dbReference type="GO" id="GO:0004782">
    <property type="term" value="F:sulfinoalanine decarboxylase activity"/>
    <property type="evidence" value="ECO:0007669"/>
    <property type="project" value="TreeGrafter"/>
</dbReference>
<sequence length="139" mass="15721">MATNQQQERPSESEFSGLSREHPNTVDSVLLDGPLTDPEAGEQFVQDAFQIILEEAIKKGTNVNEKVCEWKEPDELQDLLDLDLVDAGEPPEKLLERCQDIIRYSVKTAHPRFCNQLFAGLDHHSLVGRYITETLNTSQ</sequence>
<evidence type="ECO:0000256" key="4">
    <source>
        <dbReference type="ARBA" id="ARBA00022793"/>
    </source>
</evidence>
<keyword evidence="4" id="KW-0210">Decarboxylase</keyword>
<dbReference type="PANTHER" id="PTHR45677:SF8">
    <property type="entry name" value="CYSTEINE SULFINIC ACID DECARBOXYLASE"/>
    <property type="match status" value="1"/>
</dbReference>
<evidence type="ECO:0000256" key="3">
    <source>
        <dbReference type="ARBA" id="ARBA00011738"/>
    </source>
</evidence>
<dbReference type="PANTHER" id="PTHR45677">
    <property type="entry name" value="GLUTAMATE DECARBOXYLASE-RELATED"/>
    <property type="match status" value="1"/>
</dbReference>
<gene>
    <name evidence="7" type="ORF">chiPu_0017133</name>
</gene>
<dbReference type="STRING" id="137246.A0A401T7K6"/>
<dbReference type="InterPro" id="IPR015424">
    <property type="entry name" value="PyrdxlP-dep_Trfase"/>
</dbReference>
<evidence type="ECO:0000256" key="5">
    <source>
        <dbReference type="ARBA" id="ARBA00022898"/>
    </source>
</evidence>
<proteinExistence type="inferred from homology"/>
<reference evidence="7 8" key="1">
    <citation type="journal article" date="2018" name="Nat. Ecol. Evol.">
        <title>Shark genomes provide insights into elasmobranch evolution and the origin of vertebrates.</title>
        <authorList>
            <person name="Hara Y"/>
            <person name="Yamaguchi K"/>
            <person name="Onimaru K"/>
            <person name="Kadota M"/>
            <person name="Koyanagi M"/>
            <person name="Keeley SD"/>
            <person name="Tatsumi K"/>
            <person name="Tanaka K"/>
            <person name="Motone F"/>
            <person name="Kageyama Y"/>
            <person name="Nozu R"/>
            <person name="Adachi N"/>
            <person name="Nishimura O"/>
            <person name="Nakagawa R"/>
            <person name="Tanegashima C"/>
            <person name="Kiyatake I"/>
            <person name="Matsumoto R"/>
            <person name="Murakumo K"/>
            <person name="Nishida K"/>
            <person name="Terakita A"/>
            <person name="Kuratani S"/>
            <person name="Sato K"/>
            <person name="Hyodo S Kuraku.S."/>
        </authorList>
    </citation>
    <scope>NUCLEOTIDE SEQUENCE [LARGE SCALE GENOMIC DNA]</scope>
</reference>
<keyword evidence="8" id="KW-1185">Reference proteome</keyword>
<evidence type="ECO:0000256" key="2">
    <source>
        <dbReference type="ARBA" id="ARBA00009533"/>
    </source>
</evidence>
<dbReference type="Pfam" id="PF00282">
    <property type="entry name" value="Pyridoxal_deC"/>
    <property type="match status" value="1"/>
</dbReference>
<comment type="similarity">
    <text evidence="2">Belongs to the group II decarboxylase family.</text>
</comment>
<keyword evidence="4" id="KW-0456">Lyase</keyword>
<dbReference type="GO" id="GO:0005737">
    <property type="term" value="C:cytoplasm"/>
    <property type="evidence" value="ECO:0007669"/>
    <property type="project" value="TreeGrafter"/>
</dbReference>
<protein>
    <submittedName>
        <fullName evidence="7">Uncharacterized protein</fullName>
    </submittedName>
</protein>
<dbReference type="InterPro" id="IPR002129">
    <property type="entry name" value="PyrdxlP-dep_de-COase"/>
</dbReference>
<dbReference type="Gene3D" id="3.90.1150.170">
    <property type="match status" value="1"/>
</dbReference>
<feature type="compositionally biased region" description="Polar residues" evidence="6">
    <location>
        <begin position="1"/>
        <end position="16"/>
    </location>
</feature>
<dbReference type="OMA" id="GRYITET"/>
<comment type="cofactor">
    <cofactor evidence="1">
        <name>pyridoxal 5'-phosphate</name>
        <dbReference type="ChEBI" id="CHEBI:597326"/>
    </cofactor>
</comment>
<dbReference type="SUPFAM" id="SSF53383">
    <property type="entry name" value="PLP-dependent transferases"/>
    <property type="match status" value="1"/>
</dbReference>
<comment type="subunit">
    <text evidence="3">Homodimer.</text>
</comment>
<dbReference type="GO" id="GO:0019752">
    <property type="term" value="P:carboxylic acid metabolic process"/>
    <property type="evidence" value="ECO:0007669"/>
    <property type="project" value="InterPro"/>
</dbReference>
<evidence type="ECO:0000256" key="6">
    <source>
        <dbReference type="SAM" id="MobiDB-lite"/>
    </source>
</evidence>
<comment type="caution">
    <text evidence="7">The sequence shown here is derived from an EMBL/GenBank/DDBJ whole genome shotgun (WGS) entry which is preliminary data.</text>
</comment>
<dbReference type="OrthoDB" id="392571at2759"/>
<feature type="region of interest" description="Disordered" evidence="6">
    <location>
        <begin position="1"/>
        <end position="38"/>
    </location>
</feature>
<keyword evidence="5" id="KW-0663">Pyridoxal phosphate</keyword>
<dbReference type="EMBL" id="BEZZ01001219">
    <property type="protein sequence ID" value="GCC38618.1"/>
    <property type="molecule type" value="Genomic_DNA"/>
</dbReference>
<organism evidence="7 8">
    <name type="scientific">Chiloscyllium punctatum</name>
    <name type="common">Brownbanded bambooshark</name>
    <name type="synonym">Hemiscyllium punctatum</name>
    <dbReference type="NCBI Taxonomy" id="137246"/>
    <lineage>
        <taxon>Eukaryota</taxon>
        <taxon>Metazoa</taxon>
        <taxon>Chordata</taxon>
        <taxon>Craniata</taxon>
        <taxon>Vertebrata</taxon>
        <taxon>Chondrichthyes</taxon>
        <taxon>Elasmobranchii</taxon>
        <taxon>Galeomorphii</taxon>
        <taxon>Galeoidea</taxon>
        <taxon>Orectolobiformes</taxon>
        <taxon>Hemiscylliidae</taxon>
        <taxon>Chiloscyllium</taxon>
    </lineage>
</organism>
<evidence type="ECO:0000256" key="1">
    <source>
        <dbReference type="ARBA" id="ARBA00001933"/>
    </source>
</evidence>
<dbReference type="AlphaFoldDB" id="A0A401T7K6"/>
<dbReference type="GO" id="GO:0042412">
    <property type="term" value="P:taurine biosynthetic process"/>
    <property type="evidence" value="ECO:0007669"/>
    <property type="project" value="TreeGrafter"/>
</dbReference>
<dbReference type="GO" id="GO:0030170">
    <property type="term" value="F:pyridoxal phosphate binding"/>
    <property type="evidence" value="ECO:0007669"/>
    <property type="project" value="InterPro"/>
</dbReference>
<name>A0A401T7K6_CHIPU</name>
<dbReference type="Proteomes" id="UP000287033">
    <property type="component" value="Unassembled WGS sequence"/>
</dbReference>
<evidence type="ECO:0000313" key="8">
    <source>
        <dbReference type="Proteomes" id="UP000287033"/>
    </source>
</evidence>
<evidence type="ECO:0000313" key="7">
    <source>
        <dbReference type="EMBL" id="GCC38618.1"/>
    </source>
</evidence>